<keyword evidence="1" id="KW-0812">Transmembrane</keyword>
<feature type="non-terminal residue" evidence="2">
    <location>
        <position position="1"/>
    </location>
</feature>
<evidence type="ECO:0000313" key="3">
    <source>
        <dbReference type="Proteomes" id="UP000198211"/>
    </source>
</evidence>
<keyword evidence="1" id="KW-0472">Membrane</keyword>
<gene>
    <name evidence="2" type="ORF">PHMEG_00038725</name>
</gene>
<dbReference type="Proteomes" id="UP000198211">
    <property type="component" value="Unassembled WGS sequence"/>
</dbReference>
<organism evidence="2 3">
    <name type="scientific">Phytophthora megakarya</name>
    <dbReference type="NCBI Taxonomy" id="4795"/>
    <lineage>
        <taxon>Eukaryota</taxon>
        <taxon>Sar</taxon>
        <taxon>Stramenopiles</taxon>
        <taxon>Oomycota</taxon>
        <taxon>Peronosporomycetes</taxon>
        <taxon>Peronosporales</taxon>
        <taxon>Peronosporaceae</taxon>
        <taxon>Phytophthora</taxon>
    </lineage>
</organism>
<reference evidence="3" key="1">
    <citation type="submission" date="2017-03" db="EMBL/GenBank/DDBJ databases">
        <title>Phytopthora megakarya and P. palmivora, two closely related causual agents of cacao black pod achieved similar genome size and gene model numbers by different mechanisms.</title>
        <authorList>
            <person name="Ali S."/>
            <person name="Shao J."/>
            <person name="Larry D.J."/>
            <person name="Kronmiller B."/>
            <person name="Shen D."/>
            <person name="Strem M.D."/>
            <person name="Melnick R.L."/>
            <person name="Guiltinan M.J."/>
            <person name="Tyler B.M."/>
            <person name="Meinhardt L.W."/>
            <person name="Bailey B.A."/>
        </authorList>
    </citation>
    <scope>NUCLEOTIDE SEQUENCE [LARGE SCALE GENOMIC DNA]</scope>
    <source>
        <strain evidence="3">zdho120</strain>
    </source>
</reference>
<proteinExistence type="predicted"/>
<feature type="transmembrane region" description="Helical" evidence="1">
    <location>
        <begin position="6"/>
        <end position="30"/>
    </location>
</feature>
<evidence type="ECO:0000256" key="1">
    <source>
        <dbReference type="SAM" id="Phobius"/>
    </source>
</evidence>
<feature type="transmembrane region" description="Helical" evidence="1">
    <location>
        <begin position="227"/>
        <end position="256"/>
    </location>
</feature>
<keyword evidence="3" id="KW-1185">Reference proteome</keyword>
<comment type="caution">
    <text evidence="2">The sequence shown here is derived from an EMBL/GenBank/DDBJ whole genome shotgun (WGS) entry which is preliminary data.</text>
</comment>
<feature type="transmembrane region" description="Helical" evidence="1">
    <location>
        <begin position="125"/>
        <end position="143"/>
    </location>
</feature>
<accession>A0A225UIA5</accession>
<protein>
    <recommendedName>
        <fullName evidence="4">Transmembrane protein</fullName>
    </recommendedName>
</protein>
<keyword evidence="1" id="KW-1133">Transmembrane helix</keyword>
<evidence type="ECO:0008006" key="4">
    <source>
        <dbReference type="Google" id="ProtNLM"/>
    </source>
</evidence>
<sequence>AAIFAPYAGSIVPAVVTVINAILPKLISFLTALEKWDDVGFAIKAMVTRLYLAKILNVLIQLFSFALLLDPLLLTSTQNILNLVSFEGSTVRENVMLEFKPEVYSCRAEQASAGLLTLVVTDFSVSKVMAMASPLVGVVIKLLKNLWRRQRDKRILAKQKFKPSSKVSPEITEVAEVGNNKIPDDDDSSNLQISTLPPAEEASNYHQKGSRESLVTKSEFLVPQKMVALLYSCTIVLVAIPLAPTTALLAVLLHIANFKFDKFILMVQQ</sequence>
<feature type="transmembrane region" description="Helical" evidence="1">
    <location>
        <begin position="51"/>
        <end position="69"/>
    </location>
</feature>
<dbReference type="AlphaFoldDB" id="A0A225UIA5"/>
<evidence type="ECO:0000313" key="2">
    <source>
        <dbReference type="EMBL" id="OWY92326.1"/>
    </source>
</evidence>
<dbReference type="EMBL" id="NBNE01018319">
    <property type="protein sequence ID" value="OWY92326.1"/>
    <property type="molecule type" value="Genomic_DNA"/>
</dbReference>
<name>A0A225UIA5_9STRA</name>
<dbReference type="OrthoDB" id="1936208at2759"/>